<keyword evidence="3" id="KW-1185">Reference proteome</keyword>
<sequence length="179" mass="18453">MDGTIGEIRLFAATFAPRSWAFCFGQIVAIQTNTALFSILGTTYGGNGSSTFGLPNFAGRLAVGAGTGAGLSSYVAGESFGTNTSTLLLSNLPNHTHATTASVTIPVYPDFGELGTPNGNILASKSNMYNTVQGDDDMKTASFNLTLAPAGGNTPISITQPVIGMNYIICLAGIFPSRN</sequence>
<proteinExistence type="predicted"/>
<dbReference type="Proteomes" id="UP001589734">
    <property type="component" value="Unassembled WGS sequence"/>
</dbReference>
<dbReference type="RefSeq" id="WP_379682024.1">
    <property type="nucleotide sequence ID" value="NZ_JBHLYW010000009.1"/>
</dbReference>
<dbReference type="InterPro" id="IPR011083">
    <property type="entry name" value="Phage_tail_collar_dom"/>
</dbReference>
<feature type="domain" description="Phage tail collar" evidence="1">
    <location>
        <begin position="6"/>
        <end position="61"/>
    </location>
</feature>
<dbReference type="Gene3D" id="3.90.1340.10">
    <property type="entry name" value="Phage tail collar domain"/>
    <property type="match status" value="1"/>
</dbReference>
<comment type="caution">
    <text evidence="2">The sequence shown here is derived from an EMBL/GenBank/DDBJ whole genome shotgun (WGS) entry which is preliminary data.</text>
</comment>
<evidence type="ECO:0000313" key="3">
    <source>
        <dbReference type="Proteomes" id="UP001589734"/>
    </source>
</evidence>
<evidence type="ECO:0000259" key="1">
    <source>
        <dbReference type="Pfam" id="PF07484"/>
    </source>
</evidence>
<accession>A0ABV6BRA8</accession>
<protein>
    <submittedName>
        <fullName evidence="2">Phage tail protein</fullName>
    </submittedName>
</protein>
<dbReference type="SUPFAM" id="SSF88874">
    <property type="entry name" value="Receptor-binding domain of short tail fibre protein gp12"/>
    <property type="match status" value="1"/>
</dbReference>
<dbReference type="InterPro" id="IPR037053">
    <property type="entry name" value="Phage_tail_collar_dom_sf"/>
</dbReference>
<dbReference type="Pfam" id="PF07484">
    <property type="entry name" value="Collar"/>
    <property type="match status" value="1"/>
</dbReference>
<dbReference type="EMBL" id="JBHLYW010000009">
    <property type="protein sequence ID" value="MFC0077979.1"/>
    <property type="molecule type" value="Genomic_DNA"/>
</dbReference>
<gene>
    <name evidence="2" type="ORF">ACFFLS_13090</name>
</gene>
<organism evidence="2 3">
    <name type="scientific">Flavobacterium procerum</name>
    <dbReference type="NCBI Taxonomy" id="1455569"/>
    <lineage>
        <taxon>Bacteria</taxon>
        <taxon>Pseudomonadati</taxon>
        <taxon>Bacteroidota</taxon>
        <taxon>Flavobacteriia</taxon>
        <taxon>Flavobacteriales</taxon>
        <taxon>Flavobacteriaceae</taxon>
        <taxon>Flavobacterium</taxon>
    </lineage>
</organism>
<reference evidence="2 3" key="1">
    <citation type="submission" date="2024-09" db="EMBL/GenBank/DDBJ databases">
        <authorList>
            <person name="Sun Q."/>
            <person name="Mori K."/>
        </authorList>
    </citation>
    <scope>NUCLEOTIDE SEQUENCE [LARGE SCALE GENOMIC DNA]</scope>
    <source>
        <strain evidence="2 3">CGMCC 1.12926</strain>
    </source>
</reference>
<evidence type="ECO:0000313" key="2">
    <source>
        <dbReference type="EMBL" id="MFC0077979.1"/>
    </source>
</evidence>
<name>A0ABV6BRA8_9FLAO</name>